<evidence type="ECO:0000313" key="2">
    <source>
        <dbReference type="Proteomes" id="UP000587760"/>
    </source>
</evidence>
<proteinExistence type="predicted"/>
<dbReference type="AlphaFoldDB" id="A0A841R9H9"/>
<organism evidence="1 2">
    <name type="scientific">Spirochaeta isovalerica</name>
    <dbReference type="NCBI Taxonomy" id="150"/>
    <lineage>
        <taxon>Bacteria</taxon>
        <taxon>Pseudomonadati</taxon>
        <taxon>Spirochaetota</taxon>
        <taxon>Spirochaetia</taxon>
        <taxon>Spirochaetales</taxon>
        <taxon>Spirochaetaceae</taxon>
        <taxon>Spirochaeta</taxon>
    </lineage>
</organism>
<comment type="caution">
    <text evidence="1">The sequence shown here is derived from an EMBL/GenBank/DDBJ whole genome shotgun (WGS) entry which is preliminary data.</text>
</comment>
<evidence type="ECO:0000313" key="1">
    <source>
        <dbReference type="EMBL" id="MBB6479368.1"/>
    </source>
</evidence>
<protein>
    <recommendedName>
        <fullName evidence="3">Flagellar motor switch protein FliG C-terminal domain-containing protein</fullName>
    </recommendedName>
</protein>
<dbReference type="RefSeq" id="WP_184744553.1">
    <property type="nucleotide sequence ID" value="NZ_JACHGJ010000002.1"/>
</dbReference>
<sequence length="201" mass="23265">MKKIEEYFENSDDNNRQIQKGLRELDLDSLYDLCSALGAKKELIMRNLSKRVAGEVENYLNANESRIPEHAKTRAYFRFSRIMLAVERSKSPLPGDFLMDILDFQSLDAIRKSVMTLHYYTVTGNLEKLEELIGAVEDPLLEKQLETVLYGFDPIRGEDRINRLQSRRREEEERKAAVLKEGILSILSEESAEILYGKMDV</sequence>
<dbReference type="EMBL" id="JACHGJ010000002">
    <property type="protein sequence ID" value="MBB6479368.1"/>
    <property type="molecule type" value="Genomic_DNA"/>
</dbReference>
<keyword evidence="2" id="KW-1185">Reference proteome</keyword>
<reference evidence="1 2" key="1">
    <citation type="submission" date="2020-08" db="EMBL/GenBank/DDBJ databases">
        <title>Genomic Encyclopedia of Type Strains, Phase IV (KMG-IV): sequencing the most valuable type-strain genomes for metagenomic binning, comparative biology and taxonomic classification.</title>
        <authorList>
            <person name="Goeker M."/>
        </authorList>
    </citation>
    <scope>NUCLEOTIDE SEQUENCE [LARGE SCALE GENOMIC DNA]</scope>
    <source>
        <strain evidence="1 2">DSM 2461</strain>
    </source>
</reference>
<gene>
    <name evidence="1" type="ORF">HNR50_001026</name>
</gene>
<name>A0A841R9H9_9SPIO</name>
<evidence type="ECO:0008006" key="3">
    <source>
        <dbReference type="Google" id="ProtNLM"/>
    </source>
</evidence>
<dbReference type="Proteomes" id="UP000587760">
    <property type="component" value="Unassembled WGS sequence"/>
</dbReference>
<accession>A0A841R9H9</accession>